<feature type="region of interest" description="Disordered" evidence="5">
    <location>
        <begin position="320"/>
        <end position="372"/>
    </location>
</feature>
<sequence>MKTRMEMDGPDQCPEDRNPAKLYIGVFILLGLVVSYAPQLFKIYRIKSSEGLSSYFLGLGMIGTISTWLNTFMLQFAAMKCCQTHWSADVCFQNTLGFTQMTVQATCFTALFTLYYSFYPTILKYRTSPASSIRVPPTRAKTQYSAAYRSALYVVMICIFFLAIAVITSISTLIVGAHDPNRTAIEGIAGVWGGIATLTGITQFLPQIWHTFSLRRPGALSIETLLMQCPGSFLFAYSLAIQPRTNWSSWLPFFAAGTLQFILLALCTYFLCINPGVIIGNPEDRERLLGPSDEEVPIPTDESNRTAGDRMVDVTLEQEHVEGDDIMDGGTRGIVGTRQGSPDANRPRLDSDRPKTYHTLSRARGNSGIESE</sequence>
<feature type="transmembrane region" description="Helical" evidence="6">
    <location>
        <begin position="187"/>
        <end position="206"/>
    </location>
</feature>
<dbReference type="VEuPathDB" id="FungiDB:SeMB42_g07593"/>
<name>A0A507BUP1_9FUNG</name>
<organism evidence="7 8">
    <name type="scientific">Synchytrium endobioticum</name>
    <dbReference type="NCBI Taxonomy" id="286115"/>
    <lineage>
        <taxon>Eukaryota</taxon>
        <taxon>Fungi</taxon>
        <taxon>Fungi incertae sedis</taxon>
        <taxon>Chytridiomycota</taxon>
        <taxon>Chytridiomycota incertae sedis</taxon>
        <taxon>Chytridiomycetes</taxon>
        <taxon>Synchytriales</taxon>
        <taxon>Synchytriaceae</taxon>
        <taxon>Synchytrium</taxon>
    </lineage>
</organism>
<dbReference type="Pfam" id="PF04193">
    <property type="entry name" value="PQ-loop"/>
    <property type="match status" value="2"/>
</dbReference>
<evidence type="ECO:0000256" key="5">
    <source>
        <dbReference type="SAM" id="MobiDB-lite"/>
    </source>
</evidence>
<evidence type="ECO:0000256" key="4">
    <source>
        <dbReference type="ARBA" id="ARBA00023136"/>
    </source>
</evidence>
<feature type="transmembrane region" description="Helical" evidence="6">
    <location>
        <begin position="98"/>
        <end position="118"/>
    </location>
</feature>
<comment type="subcellular location">
    <subcellularLocation>
        <location evidence="1">Membrane</location>
        <topology evidence="1">Multi-pass membrane protein</topology>
    </subcellularLocation>
</comment>
<dbReference type="Gene3D" id="1.20.1280.290">
    <property type="match status" value="1"/>
</dbReference>
<keyword evidence="4 6" id="KW-0472">Membrane</keyword>
<gene>
    <name evidence="7" type="ORF">SeMB42_g07593</name>
</gene>
<feature type="compositionally biased region" description="Basic and acidic residues" evidence="5">
    <location>
        <begin position="345"/>
        <end position="355"/>
    </location>
</feature>
<comment type="caution">
    <text evidence="7">The sequence shown here is derived from an EMBL/GenBank/DDBJ whole genome shotgun (WGS) entry which is preliminary data.</text>
</comment>
<dbReference type="AlphaFoldDB" id="A0A507BUP1"/>
<dbReference type="PANTHER" id="PTHR16201:SF11">
    <property type="entry name" value="PQ-LOOP REPEAT-CONTAINING PROTEIN"/>
    <property type="match status" value="1"/>
</dbReference>
<dbReference type="SMART" id="SM00679">
    <property type="entry name" value="CTNS"/>
    <property type="match status" value="2"/>
</dbReference>
<dbReference type="EMBL" id="QEAN01000564">
    <property type="protein sequence ID" value="TPX32657.1"/>
    <property type="molecule type" value="Genomic_DNA"/>
</dbReference>
<keyword evidence="3 6" id="KW-1133">Transmembrane helix</keyword>
<evidence type="ECO:0000256" key="3">
    <source>
        <dbReference type="ARBA" id="ARBA00022989"/>
    </source>
</evidence>
<feature type="transmembrane region" description="Helical" evidence="6">
    <location>
        <begin position="20"/>
        <end position="41"/>
    </location>
</feature>
<feature type="transmembrane region" description="Helical" evidence="6">
    <location>
        <begin position="250"/>
        <end position="272"/>
    </location>
</feature>
<evidence type="ECO:0008006" key="9">
    <source>
        <dbReference type="Google" id="ProtNLM"/>
    </source>
</evidence>
<dbReference type="Proteomes" id="UP000317494">
    <property type="component" value="Unassembled WGS sequence"/>
</dbReference>
<feature type="transmembrane region" description="Helical" evidence="6">
    <location>
        <begin position="218"/>
        <end position="238"/>
    </location>
</feature>
<keyword evidence="2 6" id="KW-0812">Transmembrane</keyword>
<evidence type="ECO:0000256" key="6">
    <source>
        <dbReference type="SAM" id="Phobius"/>
    </source>
</evidence>
<accession>A0A507BUP1</accession>
<protein>
    <recommendedName>
        <fullName evidence="9">PQ loop repeat protein</fullName>
    </recommendedName>
</protein>
<dbReference type="GO" id="GO:0016020">
    <property type="term" value="C:membrane"/>
    <property type="evidence" value="ECO:0007669"/>
    <property type="project" value="UniProtKB-SubCell"/>
</dbReference>
<evidence type="ECO:0000313" key="7">
    <source>
        <dbReference type="EMBL" id="TPX32657.1"/>
    </source>
</evidence>
<evidence type="ECO:0000256" key="1">
    <source>
        <dbReference type="ARBA" id="ARBA00004141"/>
    </source>
</evidence>
<keyword evidence="8" id="KW-1185">Reference proteome</keyword>
<proteinExistence type="predicted"/>
<feature type="transmembrane region" description="Helical" evidence="6">
    <location>
        <begin position="53"/>
        <end position="78"/>
    </location>
</feature>
<evidence type="ECO:0000313" key="8">
    <source>
        <dbReference type="Proteomes" id="UP000317494"/>
    </source>
</evidence>
<evidence type="ECO:0000256" key="2">
    <source>
        <dbReference type="ARBA" id="ARBA00022692"/>
    </source>
</evidence>
<dbReference type="InterPro" id="IPR006603">
    <property type="entry name" value="PQ-loop_rpt"/>
</dbReference>
<feature type="region of interest" description="Disordered" evidence="5">
    <location>
        <begin position="288"/>
        <end position="307"/>
    </location>
</feature>
<dbReference type="InterPro" id="IPR051415">
    <property type="entry name" value="LAAT-1"/>
</dbReference>
<dbReference type="PANTHER" id="PTHR16201">
    <property type="entry name" value="SEVEN TRANSMEMBRANE PROTEIN 1-RELATED"/>
    <property type="match status" value="1"/>
</dbReference>
<reference evidence="7 8" key="1">
    <citation type="journal article" date="2019" name="Sci. Rep.">
        <title>Comparative genomics of chytrid fungi reveal insights into the obligate biotrophic and pathogenic lifestyle of Synchytrium endobioticum.</title>
        <authorList>
            <person name="van de Vossenberg B.T.L.H."/>
            <person name="Warris S."/>
            <person name="Nguyen H.D.T."/>
            <person name="van Gent-Pelzer M.P.E."/>
            <person name="Joly D.L."/>
            <person name="van de Geest H.C."/>
            <person name="Bonants P.J.M."/>
            <person name="Smith D.S."/>
            <person name="Levesque C.A."/>
            <person name="van der Lee T.A.J."/>
        </authorList>
    </citation>
    <scope>NUCLEOTIDE SEQUENCE [LARGE SCALE GENOMIC DNA]</scope>
    <source>
        <strain evidence="7 8">MB42</strain>
    </source>
</reference>
<feature type="transmembrane region" description="Helical" evidence="6">
    <location>
        <begin position="151"/>
        <end position="175"/>
    </location>
</feature>